<protein>
    <submittedName>
        <fullName evidence="1">Uncharacterized protein</fullName>
    </submittedName>
</protein>
<dbReference type="EMBL" id="AZBU02000005">
    <property type="protein sequence ID" value="TKR76597.1"/>
    <property type="molecule type" value="Genomic_DNA"/>
</dbReference>
<organism evidence="1 2">
    <name type="scientific">Steinernema carpocapsae</name>
    <name type="common">Entomopathogenic nematode</name>
    <dbReference type="NCBI Taxonomy" id="34508"/>
    <lineage>
        <taxon>Eukaryota</taxon>
        <taxon>Metazoa</taxon>
        <taxon>Ecdysozoa</taxon>
        <taxon>Nematoda</taxon>
        <taxon>Chromadorea</taxon>
        <taxon>Rhabditida</taxon>
        <taxon>Tylenchina</taxon>
        <taxon>Panagrolaimomorpha</taxon>
        <taxon>Strongyloidoidea</taxon>
        <taxon>Steinernematidae</taxon>
        <taxon>Steinernema</taxon>
    </lineage>
</organism>
<name>A0A4U5N2F9_STECR</name>
<proteinExistence type="predicted"/>
<reference evidence="1 2" key="1">
    <citation type="journal article" date="2015" name="Genome Biol.">
        <title>Comparative genomics of Steinernema reveals deeply conserved gene regulatory networks.</title>
        <authorList>
            <person name="Dillman A.R."/>
            <person name="Macchietto M."/>
            <person name="Porter C.F."/>
            <person name="Rogers A."/>
            <person name="Williams B."/>
            <person name="Antoshechkin I."/>
            <person name="Lee M.M."/>
            <person name="Goodwin Z."/>
            <person name="Lu X."/>
            <person name="Lewis E.E."/>
            <person name="Goodrich-Blair H."/>
            <person name="Stock S.P."/>
            <person name="Adams B.J."/>
            <person name="Sternberg P.W."/>
            <person name="Mortazavi A."/>
        </authorList>
    </citation>
    <scope>NUCLEOTIDE SEQUENCE [LARGE SCALE GENOMIC DNA]</scope>
    <source>
        <strain evidence="1 2">ALL</strain>
    </source>
</reference>
<dbReference type="Proteomes" id="UP000298663">
    <property type="component" value="Unassembled WGS sequence"/>
</dbReference>
<accession>A0A4U5N2F9</accession>
<sequence>MEKMTTTKLLPKYRMGTYLDYHVSKNKKVPKIDFKLMEQFLEQPGMLCVDIFSSDIDDKWIQLFSSWKRLQFVSIKTNFNDSIFLFLQALRTQQNLNQILIYPENYGDREVDLFRQFMLQKQFKALAFDTLKTDLKDRFLALAKTYPEKLSGKIVIWWSHARLHDLSFRSLGRVEPDTVRFVKENLVVDYYNKEATEETSEEMFMRYVTCTELRFVKTENSEEKGKTKLRCPLRRAWKLVKRATERVVGSCFKNDF</sequence>
<gene>
    <name evidence="1" type="ORF">L596_017713</name>
</gene>
<comment type="caution">
    <text evidence="1">The sequence shown here is derived from an EMBL/GenBank/DDBJ whole genome shotgun (WGS) entry which is preliminary data.</text>
</comment>
<reference evidence="1 2" key="2">
    <citation type="journal article" date="2019" name="G3 (Bethesda)">
        <title>Hybrid Assembly of the Genome of the Entomopathogenic Nematode Steinernema carpocapsae Identifies the X-Chromosome.</title>
        <authorList>
            <person name="Serra L."/>
            <person name="Macchietto M."/>
            <person name="Macias-Munoz A."/>
            <person name="McGill C.J."/>
            <person name="Rodriguez I.M."/>
            <person name="Rodriguez B."/>
            <person name="Murad R."/>
            <person name="Mortazavi A."/>
        </authorList>
    </citation>
    <scope>NUCLEOTIDE SEQUENCE [LARGE SCALE GENOMIC DNA]</scope>
    <source>
        <strain evidence="1 2">ALL</strain>
    </source>
</reference>
<evidence type="ECO:0000313" key="2">
    <source>
        <dbReference type="Proteomes" id="UP000298663"/>
    </source>
</evidence>
<keyword evidence="2" id="KW-1185">Reference proteome</keyword>
<evidence type="ECO:0000313" key="1">
    <source>
        <dbReference type="EMBL" id="TKR76597.1"/>
    </source>
</evidence>
<dbReference type="AlphaFoldDB" id="A0A4U5N2F9"/>